<dbReference type="EMBL" id="OZ019911">
    <property type="protein sequence ID" value="CAK9213720.1"/>
    <property type="molecule type" value="Genomic_DNA"/>
</dbReference>
<keyword evidence="10" id="KW-1185">Reference proteome</keyword>
<evidence type="ECO:0000313" key="10">
    <source>
        <dbReference type="Proteomes" id="UP001497512"/>
    </source>
</evidence>
<gene>
    <name evidence="9" type="ORF">CSSPTR1EN2_LOCUS11910</name>
</gene>
<dbReference type="InterPro" id="IPR029044">
    <property type="entry name" value="Nucleotide-diphossugar_trans"/>
</dbReference>
<sequence length="290" mass="32064">MMLLWYFTANNKTQVGQTQVKDLVEASYIKDIIVVVSGDDAALCIGNWVTEAFHDHLCIKVVWVSEDLDTPEALRVILHLLTADNFLVVSGDLVCDVPVGQMEIRTDLVDAHLYTFNRLLVPGVLESKPGQKSIKHDLVANVVRSQLWLGMPSTIVGSPLEDQAENINHFSLLDAEAFAKSELQVAHSGLKCNTYITRKDRYCSQVNSLQAYLDVNKDLARPEAIHLTGYTALTPKNEIHETSEMGWKITVGPHCIMLGDGSTLGPGYVLGHQMELKGEALAKKEKVVNL</sequence>
<evidence type="ECO:0000313" key="9">
    <source>
        <dbReference type="EMBL" id="CAK9213720.1"/>
    </source>
</evidence>
<evidence type="ECO:0000256" key="7">
    <source>
        <dbReference type="ARBA" id="ARBA00044229"/>
    </source>
</evidence>
<keyword evidence="4" id="KW-0396">Initiation factor</keyword>
<evidence type="ECO:0000256" key="4">
    <source>
        <dbReference type="ARBA" id="ARBA00022540"/>
    </source>
</evidence>
<protein>
    <recommendedName>
        <fullName evidence="6">Translation initiation factor eIF2B subunit gamma</fullName>
    </recommendedName>
    <alternativeName>
        <fullName evidence="7">eIF2B GDP-GTP exchange factor subunit gamma</fullName>
    </alternativeName>
</protein>
<comment type="similarity">
    <text evidence="2">Belongs to the eIF-2B gamma/epsilon subunits family.</text>
</comment>
<dbReference type="Gene3D" id="3.90.550.10">
    <property type="entry name" value="Spore Coat Polysaccharide Biosynthesis Protein SpsA, Chain A"/>
    <property type="match status" value="1"/>
</dbReference>
<organism evidence="9 10">
    <name type="scientific">Sphagnum troendelagicum</name>
    <dbReference type="NCBI Taxonomy" id="128251"/>
    <lineage>
        <taxon>Eukaryota</taxon>
        <taxon>Viridiplantae</taxon>
        <taxon>Streptophyta</taxon>
        <taxon>Embryophyta</taxon>
        <taxon>Bryophyta</taxon>
        <taxon>Sphagnophytina</taxon>
        <taxon>Sphagnopsida</taxon>
        <taxon>Sphagnales</taxon>
        <taxon>Sphagnaceae</taxon>
        <taxon>Sphagnum</taxon>
    </lineage>
</organism>
<evidence type="ECO:0000256" key="3">
    <source>
        <dbReference type="ARBA" id="ARBA00022490"/>
    </source>
</evidence>
<reference evidence="9" key="1">
    <citation type="submission" date="2024-02" db="EMBL/GenBank/DDBJ databases">
        <authorList>
            <consortium name="ELIXIR-Norway"/>
            <consortium name="Elixir Norway"/>
        </authorList>
    </citation>
    <scope>NUCLEOTIDE SEQUENCE</scope>
</reference>
<dbReference type="Proteomes" id="UP001497512">
    <property type="component" value="Chromosome 19"/>
</dbReference>
<dbReference type="PANTHER" id="PTHR45989:SF1">
    <property type="entry name" value="TRANSLATION INITIATION FACTOR EIF-2B SUBUNIT GAMMA"/>
    <property type="match status" value="1"/>
</dbReference>
<dbReference type="PANTHER" id="PTHR45989">
    <property type="entry name" value="TRANSLATION INITIATION FACTOR EIF-2B SUBUNIT GAMMA"/>
    <property type="match status" value="1"/>
</dbReference>
<dbReference type="SUPFAM" id="SSF53448">
    <property type="entry name" value="Nucleotide-diphospho-sugar transferases"/>
    <property type="match status" value="1"/>
</dbReference>
<evidence type="ECO:0000256" key="1">
    <source>
        <dbReference type="ARBA" id="ARBA00004514"/>
    </source>
</evidence>
<name>A0ABP0U6F2_9BRYO</name>
<evidence type="ECO:0000256" key="8">
    <source>
        <dbReference type="ARBA" id="ARBA00046432"/>
    </source>
</evidence>
<evidence type="ECO:0000256" key="6">
    <source>
        <dbReference type="ARBA" id="ARBA00044196"/>
    </source>
</evidence>
<keyword evidence="5" id="KW-0648">Protein biosynthesis</keyword>
<evidence type="ECO:0000256" key="5">
    <source>
        <dbReference type="ARBA" id="ARBA00022917"/>
    </source>
</evidence>
<comment type="subcellular location">
    <subcellularLocation>
        <location evidence="1">Cytoplasm</location>
        <location evidence="1">Cytosol</location>
    </subcellularLocation>
</comment>
<keyword evidence="3" id="KW-0963">Cytoplasm</keyword>
<evidence type="ECO:0000256" key="2">
    <source>
        <dbReference type="ARBA" id="ARBA00007878"/>
    </source>
</evidence>
<dbReference type="InterPro" id="IPR051960">
    <property type="entry name" value="eIF2B_gamma"/>
</dbReference>
<proteinExistence type="inferred from homology"/>
<comment type="subunit">
    <text evidence="8">Component of the translation initiation factor 2B (eIF2B) complex which is a heterodecamer of two sets of five different subunits: alpha, beta, gamma, delta and epsilon. Subunits alpha, beta and delta comprise a regulatory subcomplex and subunits epsilon and gamma comprise a catalytic subcomplex. Within the complex, the hexameric regulatory complex resides at the center, with the two heterodimeric catalytic subcomplexes bound on opposite sides.</text>
</comment>
<accession>A0ABP0U6F2</accession>